<dbReference type="Proteomes" id="UP001396334">
    <property type="component" value="Unassembled WGS sequence"/>
</dbReference>
<evidence type="ECO:0000313" key="1">
    <source>
        <dbReference type="EMBL" id="KAK9030299.1"/>
    </source>
</evidence>
<sequence length="162" mass="18197">MNLTVQSDDCTVQRNLHKRRWVFGGIDENKVVVLSTCVIGWCKNLISIVDLEFQMSQVQEVELVQTLAVECHSEGEVSSCDSDSKTSSVYRDRGNDLKEDQKCQNEFVAFLVSKEFTIVSELQGGHLIGMELTLCANKVTQCEGMTRETMNVGLVTEVGWRL</sequence>
<gene>
    <name evidence="1" type="ORF">V6N11_031727</name>
</gene>
<evidence type="ECO:0000313" key="2">
    <source>
        <dbReference type="Proteomes" id="UP001396334"/>
    </source>
</evidence>
<dbReference type="EMBL" id="JBBPBN010000010">
    <property type="protein sequence ID" value="KAK9030299.1"/>
    <property type="molecule type" value="Genomic_DNA"/>
</dbReference>
<comment type="caution">
    <text evidence="1">The sequence shown here is derived from an EMBL/GenBank/DDBJ whole genome shotgun (WGS) entry which is preliminary data.</text>
</comment>
<organism evidence="1 2">
    <name type="scientific">Hibiscus sabdariffa</name>
    <name type="common">roselle</name>
    <dbReference type="NCBI Taxonomy" id="183260"/>
    <lineage>
        <taxon>Eukaryota</taxon>
        <taxon>Viridiplantae</taxon>
        <taxon>Streptophyta</taxon>
        <taxon>Embryophyta</taxon>
        <taxon>Tracheophyta</taxon>
        <taxon>Spermatophyta</taxon>
        <taxon>Magnoliopsida</taxon>
        <taxon>eudicotyledons</taxon>
        <taxon>Gunneridae</taxon>
        <taxon>Pentapetalae</taxon>
        <taxon>rosids</taxon>
        <taxon>malvids</taxon>
        <taxon>Malvales</taxon>
        <taxon>Malvaceae</taxon>
        <taxon>Malvoideae</taxon>
        <taxon>Hibiscus</taxon>
    </lineage>
</organism>
<protein>
    <submittedName>
        <fullName evidence="1">Uncharacterized protein</fullName>
    </submittedName>
</protein>
<proteinExistence type="predicted"/>
<reference evidence="1 2" key="1">
    <citation type="journal article" date="2024" name="G3 (Bethesda)">
        <title>Genome assembly of Hibiscus sabdariffa L. provides insights into metabolisms of medicinal natural products.</title>
        <authorList>
            <person name="Kim T."/>
        </authorList>
    </citation>
    <scope>NUCLEOTIDE SEQUENCE [LARGE SCALE GENOMIC DNA]</scope>
    <source>
        <strain evidence="1">TK-2024</strain>
        <tissue evidence="1">Old leaves</tissue>
    </source>
</reference>
<name>A0ABR2SYQ5_9ROSI</name>
<keyword evidence="2" id="KW-1185">Reference proteome</keyword>
<accession>A0ABR2SYQ5</accession>